<accession>A0AAV3R0X7</accession>
<dbReference type="GO" id="GO:1990904">
    <property type="term" value="C:ribonucleoprotein complex"/>
    <property type="evidence" value="ECO:0007669"/>
    <property type="project" value="TreeGrafter"/>
</dbReference>
<dbReference type="AlphaFoldDB" id="A0AAV3R0X7"/>
<dbReference type="InterPro" id="IPR039539">
    <property type="entry name" value="Ras_GTPase_bind_prot"/>
</dbReference>
<reference evidence="1 2" key="1">
    <citation type="submission" date="2024-01" db="EMBL/GenBank/DDBJ databases">
        <title>The complete chloroplast genome sequence of Lithospermum erythrorhizon: insights into the phylogenetic relationship among Boraginaceae species and the maternal lineages of purple gromwells.</title>
        <authorList>
            <person name="Okada T."/>
            <person name="Watanabe K."/>
        </authorList>
    </citation>
    <scope>NUCLEOTIDE SEQUENCE [LARGE SCALE GENOMIC DNA]</scope>
</reference>
<protein>
    <recommendedName>
        <fullName evidence="3">RRM domain-containing protein</fullName>
    </recommendedName>
</protein>
<organism evidence="1 2">
    <name type="scientific">Lithospermum erythrorhizon</name>
    <name type="common">Purple gromwell</name>
    <name type="synonym">Lithospermum officinale var. erythrorhizon</name>
    <dbReference type="NCBI Taxonomy" id="34254"/>
    <lineage>
        <taxon>Eukaryota</taxon>
        <taxon>Viridiplantae</taxon>
        <taxon>Streptophyta</taxon>
        <taxon>Embryophyta</taxon>
        <taxon>Tracheophyta</taxon>
        <taxon>Spermatophyta</taxon>
        <taxon>Magnoliopsida</taxon>
        <taxon>eudicotyledons</taxon>
        <taxon>Gunneridae</taxon>
        <taxon>Pentapetalae</taxon>
        <taxon>asterids</taxon>
        <taxon>lamiids</taxon>
        <taxon>Boraginales</taxon>
        <taxon>Boraginaceae</taxon>
        <taxon>Boraginoideae</taxon>
        <taxon>Lithospermeae</taxon>
        <taxon>Lithospermum</taxon>
    </lineage>
</organism>
<evidence type="ECO:0000313" key="2">
    <source>
        <dbReference type="Proteomes" id="UP001454036"/>
    </source>
</evidence>
<proteinExistence type="predicted"/>
<dbReference type="EMBL" id="BAABME010024359">
    <property type="protein sequence ID" value="GAA0170062.1"/>
    <property type="molecule type" value="Genomic_DNA"/>
</dbReference>
<evidence type="ECO:0000313" key="1">
    <source>
        <dbReference type="EMBL" id="GAA0170062.1"/>
    </source>
</evidence>
<keyword evidence="2" id="KW-1185">Reference proteome</keyword>
<dbReference type="InterPro" id="IPR035979">
    <property type="entry name" value="RBD_domain_sf"/>
</dbReference>
<comment type="caution">
    <text evidence="1">The sequence shown here is derived from an EMBL/GenBank/DDBJ whole genome shotgun (WGS) entry which is preliminary data.</text>
</comment>
<dbReference type="PANTHER" id="PTHR10693">
    <property type="entry name" value="RAS GTPASE-ACTIVATING PROTEIN-BINDING PROTEIN"/>
    <property type="match status" value="1"/>
</dbReference>
<evidence type="ECO:0008006" key="3">
    <source>
        <dbReference type="Google" id="ProtNLM"/>
    </source>
</evidence>
<dbReference type="GO" id="GO:0003729">
    <property type="term" value="F:mRNA binding"/>
    <property type="evidence" value="ECO:0007669"/>
    <property type="project" value="TreeGrafter"/>
</dbReference>
<dbReference type="Proteomes" id="UP001454036">
    <property type="component" value="Unassembled WGS sequence"/>
</dbReference>
<dbReference type="GO" id="GO:0005829">
    <property type="term" value="C:cytosol"/>
    <property type="evidence" value="ECO:0007669"/>
    <property type="project" value="TreeGrafter"/>
</dbReference>
<name>A0AAV3R0X7_LITER</name>
<dbReference type="SUPFAM" id="SSF54928">
    <property type="entry name" value="RNA-binding domain, RBD"/>
    <property type="match status" value="1"/>
</dbReference>
<sequence>MDILFLMIHFTLLMRKKFFSILLPNWLKKILTQSLVLQIPSKTIYQNTSWVEIFKLESREYAIPRKSEENILDNNYGFAEEQLHEIHEAENILDNNFFVHSNGSVHNTDIDVCYAFVEYDDFTGVENAIKASTIEISGHQLYIEGRRPNRNGFSRGSMCLTLTIAITYITF</sequence>
<dbReference type="PANTHER" id="PTHR10693:SF58">
    <property type="entry name" value="OS02G0131700 PROTEIN"/>
    <property type="match status" value="1"/>
</dbReference>
<gene>
    <name evidence="1" type="ORF">LIER_40881</name>
</gene>